<feature type="domain" description="NAD-dependent epimerase/dehydratase" evidence="2">
    <location>
        <begin position="3"/>
        <end position="33"/>
    </location>
</feature>
<keyword evidence="4" id="KW-1185">Reference proteome</keyword>
<evidence type="ECO:0000256" key="1">
    <source>
        <dbReference type="ARBA" id="ARBA00023027"/>
    </source>
</evidence>
<dbReference type="InterPro" id="IPR036291">
    <property type="entry name" value="NAD(P)-bd_dom_sf"/>
</dbReference>
<dbReference type="PANTHER" id="PTHR43574">
    <property type="entry name" value="EPIMERASE-RELATED"/>
    <property type="match status" value="1"/>
</dbReference>
<dbReference type="RefSeq" id="WP_280140863.1">
    <property type="nucleotide sequence ID" value="NZ_FOBC01000002.1"/>
</dbReference>
<sequence length="72" mass="8045">MKILVTGNAGFIGFHTARRLLERGDSVVGFDVVNDYYDPVIKEARLAILEETASRTGSAYTFIPPTWPICKR</sequence>
<dbReference type="AlphaFoldDB" id="A0A1H7HQ48"/>
<proteinExistence type="predicted"/>
<evidence type="ECO:0000313" key="4">
    <source>
        <dbReference type="Proteomes" id="UP000198807"/>
    </source>
</evidence>
<dbReference type="InterPro" id="IPR001509">
    <property type="entry name" value="Epimerase_deHydtase"/>
</dbReference>
<dbReference type="Pfam" id="PF01370">
    <property type="entry name" value="Epimerase"/>
    <property type="match status" value="1"/>
</dbReference>
<dbReference type="STRING" id="650850.SAMN04488129_102233"/>
<name>A0A1H7HQ48_9GAMM</name>
<dbReference type="Proteomes" id="UP000198807">
    <property type="component" value="Unassembled WGS sequence"/>
</dbReference>
<evidence type="ECO:0000313" key="3">
    <source>
        <dbReference type="EMBL" id="SEK50345.1"/>
    </source>
</evidence>
<keyword evidence="1" id="KW-0520">NAD</keyword>
<gene>
    <name evidence="3" type="ORF">SAMN04488129_102233</name>
</gene>
<evidence type="ECO:0000259" key="2">
    <source>
        <dbReference type="Pfam" id="PF01370"/>
    </source>
</evidence>
<protein>
    <submittedName>
        <fullName evidence="3">NAD dependent epimerase/dehydratase family protein</fullName>
    </submittedName>
</protein>
<dbReference type="SUPFAM" id="SSF51735">
    <property type="entry name" value="NAD(P)-binding Rossmann-fold domains"/>
    <property type="match status" value="1"/>
</dbReference>
<dbReference type="Gene3D" id="3.40.50.720">
    <property type="entry name" value="NAD(P)-binding Rossmann-like Domain"/>
    <property type="match status" value="1"/>
</dbReference>
<reference evidence="4" key="1">
    <citation type="submission" date="2016-10" db="EMBL/GenBank/DDBJ databases">
        <authorList>
            <person name="Varghese N."/>
            <person name="Submissions S."/>
        </authorList>
    </citation>
    <scope>NUCLEOTIDE SEQUENCE [LARGE SCALE GENOMIC DNA]</scope>
    <source>
        <strain evidence="4">CGMCC 1.9150</strain>
    </source>
</reference>
<organism evidence="3 4">
    <name type="scientific">Halomonas daqiaonensis</name>
    <dbReference type="NCBI Taxonomy" id="650850"/>
    <lineage>
        <taxon>Bacteria</taxon>
        <taxon>Pseudomonadati</taxon>
        <taxon>Pseudomonadota</taxon>
        <taxon>Gammaproteobacteria</taxon>
        <taxon>Oceanospirillales</taxon>
        <taxon>Halomonadaceae</taxon>
        <taxon>Halomonas</taxon>
    </lineage>
</organism>
<dbReference type="EMBL" id="FOBC01000002">
    <property type="protein sequence ID" value="SEK50345.1"/>
    <property type="molecule type" value="Genomic_DNA"/>
</dbReference>
<accession>A0A1H7HQ48</accession>